<dbReference type="SUPFAM" id="SSF56801">
    <property type="entry name" value="Acetyl-CoA synthetase-like"/>
    <property type="match status" value="1"/>
</dbReference>
<name>A0A936YYJ1_9BURK</name>
<evidence type="ECO:0000313" key="3">
    <source>
        <dbReference type="EMBL" id="MBL0391850.1"/>
    </source>
</evidence>
<dbReference type="InterPro" id="IPR020845">
    <property type="entry name" value="AMP-binding_CS"/>
</dbReference>
<keyword evidence="3" id="KW-0436">Ligase</keyword>
<dbReference type="InterPro" id="IPR045851">
    <property type="entry name" value="AMP-bd_C_sf"/>
</dbReference>
<dbReference type="PANTHER" id="PTHR24096:SF267">
    <property type="entry name" value="MALONATE--COA LIGASE ACSF3, MITOCHONDRIAL"/>
    <property type="match status" value="1"/>
</dbReference>
<organism evidence="3 4">
    <name type="scientific">Ramlibacter monticola</name>
    <dbReference type="NCBI Taxonomy" id="1926872"/>
    <lineage>
        <taxon>Bacteria</taxon>
        <taxon>Pseudomonadati</taxon>
        <taxon>Pseudomonadota</taxon>
        <taxon>Betaproteobacteria</taxon>
        <taxon>Burkholderiales</taxon>
        <taxon>Comamonadaceae</taxon>
        <taxon>Ramlibacter</taxon>
    </lineage>
</organism>
<dbReference type="RefSeq" id="WP_201674452.1">
    <property type="nucleotide sequence ID" value="NZ_JAEQNE010000002.1"/>
</dbReference>
<comment type="caution">
    <text evidence="3">The sequence shown here is derived from an EMBL/GenBank/DDBJ whole genome shotgun (WGS) entry which is preliminary data.</text>
</comment>
<sequence length="512" mass="55535">MTSIPASAPVAAGLPPFRALPDLLRENAQARPAHLALRQGAGRMSWQDLDRAADRVAATLQAHGLQPREGIAICGANSIPYVVLFLGGLRAGLVVAPLPTGATAGQLAGMVRDSGARFFFTDAAVPDCDVGVPRIRMDDASLPQWLDASGATEPRAVQIQPDWAFNIIYSSGTTGTPKGIVQPHQMRWAHVARGENYGYGPEAVTLVATSLCSNTTLVSAFPCLAKGGTLVLTEGRFDPRAYLDLAQDARATHAMLVPVQYQRLMACPEFDRHDLSSFRMKFCTSAPFSAHLKAQVLARWPGGLVEYYGMTEGGGTCILEAHKFPDKLHTVGKPSEGHDIRLIDEEGREVARGEVGEVVGRSGSMMTGYRNQPEKTREAEWYDAAGNRFIRTGDVGRFDEDGFLTLMDRRKDMIISGGFNVYPSDLEAVLRGHPAVHEVAVVGVPSEAWGETPVAFVVPDEGAPTAQELRAWANERVGKIQRLADLRYLPELPRSDIGKVLKRQLRDGYDPA</sequence>
<dbReference type="Gene3D" id="3.40.50.12780">
    <property type="entry name" value="N-terminal domain of ligase-like"/>
    <property type="match status" value="1"/>
</dbReference>
<feature type="domain" description="AMP-binding enzyme C-terminal" evidence="2">
    <location>
        <begin position="426"/>
        <end position="499"/>
    </location>
</feature>
<evidence type="ECO:0000313" key="4">
    <source>
        <dbReference type="Proteomes" id="UP000599109"/>
    </source>
</evidence>
<dbReference type="AlphaFoldDB" id="A0A936YYJ1"/>
<accession>A0A936YYJ1</accession>
<proteinExistence type="predicted"/>
<keyword evidence="4" id="KW-1185">Reference proteome</keyword>
<dbReference type="PROSITE" id="PS00455">
    <property type="entry name" value="AMP_BINDING"/>
    <property type="match status" value="1"/>
</dbReference>
<protein>
    <submittedName>
        <fullName evidence="3">Acyl--CoA ligase</fullName>
    </submittedName>
</protein>
<reference evidence="3 4" key="1">
    <citation type="journal article" date="2017" name="Int. J. Syst. Evol. Microbiol.">
        <title>Ramlibacter monticola sp. nov., isolated from forest soil.</title>
        <authorList>
            <person name="Chaudhary D.K."/>
            <person name="Kim J."/>
        </authorList>
    </citation>
    <scope>NUCLEOTIDE SEQUENCE [LARGE SCALE GENOMIC DNA]</scope>
    <source>
        <strain evidence="3 4">KACC 19175</strain>
    </source>
</reference>
<evidence type="ECO:0000259" key="1">
    <source>
        <dbReference type="Pfam" id="PF00501"/>
    </source>
</evidence>
<gene>
    <name evidence="3" type="ORF">JJ685_11990</name>
</gene>
<dbReference type="InterPro" id="IPR042099">
    <property type="entry name" value="ANL_N_sf"/>
</dbReference>
<dbReference type="PANTHER" id="PTHR24096">
    <property type="entry name" value="LONG-CHAIN-FATTY-ACID--COA LIGASE"/>
    <property type="match status" value="1"/>
</dbReference>
<dbReference type="InterPro" id="IPR000873">
    <property type="entry name" value="AMP-dep_synth/lig_dom"/>
</dbReference>
<dbReference type="EMBL" id="JAEQNE010000002">
    <property type="protein sequence ID" value="MBL0391850.1"/>
    <property type="molecule type" value="Genomic_DNA"/>
</dbReference>
<dbReference type="Pfam" id="PF13193">
    <property type="entry name" value="AMP-binding_C"/>
    <property type="match status" value="1"/>
</dbReference>
<feature type="domain" description="AMP-dependent synthetase/ligase" evidence="1">
    <location>
        <begin position="24"/>
        <end position="369"/>
    </location>
</feature>
<dbReference type="Proteomes" id="UP000599109">
    <property type="component" value="Unassembled WGS sequence"/>
</dbReference>
<dbReference type="Pfam" id="PF00501">
    <property type="entry name" value="AMP-binding"/>
    <property type="match status" value="1"/>
</dbReference>
<dbReference type="InterPro" id="IPR025110">
    <property type="entry name" value="AMP-bd_C"/>
</dbReference>
<dbReference type="Gene3D" id="3.30.300.30">
    <property type="match status" value="1"/>
</dbReference>
<evidence type="ECO:0000259" key="2">
    <source>
        <dbReference type="Pfam" id="PF13193"/>
    </source>
</evidence>
<dbReference type="GO" id="GO:0016405">
    <property type="term" value="F:CoA-ligase activity"/>
    <property type="evidence" value="ECO:0007669"/>
    <property type="project" value="TreeGrafter"/>
</dbReference>